<dbReference type="InterPro" id="IPR006103">
    <property type="entry name" value="Glyco_hydro_2_cat"/>
</dbReference>
<dbReference type="GO" id="GO:0005975">
    <property type="term" value="P:carbohydrate metabolic process"/>
    <property type="evidence" value="ECO:0007669"/>
    <property type="project" value="InterPro"/>
</dbReference>
<proteinExistence type="inferred from homology"/>
<organism evidence="7 8">
    <name type="scientific">Ruthenibacterium lactatiformans</name>
    <dbReference type="NCBI Taxonomy" id="1550024"/>
    <lineage>
        <taxon>Bacteria</taxon>
        <taxon>Bacillati</taxon>
        <taxon>Bacillota</taxon>
        <taxon>Clostridia</taxon>
        <taxon>Eubacteriales</taxon>
        <taxon>Oscillospiraceae</taxon>
        <taxon>Ruthenibacterium</taxon>
    </lineage>
</organism>
<dbReference type="InterPro" id="IPR006104">
    <property type="entry name" value="Glyco_hydro_2_N"/>
</dbReference>
<dbReference type="GO" id="GO:0004553">
    <property type="term" value="F:hydrolase activity, hydrolyzing O-glycosyl compounds"/>
    <property type="evidence" value="ECO:0007669"/>
    <property type="project" value="InterPro"/>
</dbReference>
<dbReference type="Pfam" id="PF02836">
    <property type="entry name" value="Glyco_hydro_2_C"/>
    <property type="match status" value="1"/>
</dbReference>
<evidence type="ECO:0000313" key="8">
    <source>
        <dbReference type="Proteomes" id="UP000472755"/>
    </source>
</evidence>
<dbReference type="SUPFAM" id="SSF51445">
    <property type="entry name" value="(Trans)glycosidases"/>
    <property type="match status" value="1"/>
</dbReference>
<protein>
    <submittedName>
        <fullName evidence="7">Glycoside hydrolase family 2 protein</fullName>
    </submittedName>
</protein>
<dbReference type="InterPro" id="IPR017853">
    <property type="entry name" value="GH"/>
</dbReference>
<comment type="caution">
    <text evidence="7">The sequence shown here is derived from an EMBL/GenBank/DDBJ whole genome shotgun (WGS) entry which is preliminary data.</text>
</comment>
<dbReference type="InterPro" id="IPR006102">
    <property type="entry name" value="Ig-like_GH2"/>
</dbReference>
<dbReference type="SUPFAM" id="SSF49785">
    <property type="entry name" value="Galactose-binding domain-like"/>
    <property type="match status" value="1"/>
</dbReference>
<keyword evidence="2 7" id="KW-0378">Hydrolase</keyword>
<sequence length="742" mass="83549">MRKAIDFNNNWYFQHQNNGPAFALAQGDAVTLPHTWNAKDGQDGGNDYYRGTCWYVKKFEKPELGADEEAWLEFEGAAMTAEVYLNGDKLARHAGGYSTFRVNLTAALDEGENLLAVSVDNSRNRTVYPQKADFTFYGGLYRPVRLLVAPAAHFALDDHGGPGIRVTPRLSEDLKTAQVTVEARVSGPASHVKFTIGNQTLDAKVLGGRAQSVFALENVRLWDGVDDPYLYTAKAELDSGDCVETAFGCRTIGFDPERGFLLNGRPYRLCGAARHQDRQGLGSALTDREHDEDMALLREMGANTVRLAHYQHSRYFYDLCDKYGMVVWAEIPYITEHMPEGRENTLSQMTELIVQNYNHPSIVCWGLSNEITAAGGVSEDLVENHRLLNDLCHRLDATRPTVMAHAFMLDMDDPFVMLADIRSYNLYYGWYLGCKEDNDAWFDDFHNAHPDAVIGLSEYGADANPAYQNEKPERGDYSETYQALYHEHMLKMWSERPYIWAMHCWNMFDFAADGRSEGGKPGQNQKGLVTFDRKTRKDAFFIYKAYLSNDPFVHVCGRRYVDRAEAVTEVKVYSNQSSVTLYVDGKEFASQTADKIFTFHIPLTGEHTIEARSGQCSDSISIRRTEAPNPAYYANGGPVVNWFDKPEEVTRDGYYSILDTMGDVRKTARGAALLEEIRALTRKGRGDVAHNITIPESIQRMMDRTSVESMLKQAGKVITPAMVKELNHALNQIPKPVEGETD</sequence>
<dbReference type="PANTHER" id="PTHR42732">
    <property type="entry name" value="BETA-GALACTOSIDASE"/>
    <property type="match status" value="1"/>
</dbReference>
<feature type="domain" description="Glycoside hydrolase family 2 immunoglobulin-like beta-sandwich" evidence="4">
    <location>
        <begin position="164"/>
        <end position="250"/>
    </location>
</feature>
<name>A0A6L6LWA0_9FIRM</name>
<dbReference type="Proteomes" id="UP000472755">
    <property type="component" value="Unassembled WGS sequence"/>
</dbReference>
<dbReference type="InterPro" id="IPR036156">
    <property type="entry name" value="Beta-gal/glucu_dom_sf"/>
</dbReference>
<evidence type="ECO:0000256" key="2">
    <source>
        <dbReference type="ARBA" id="ARBA00022801"/>
    </source>
</evidence>
<evidence type="ECO:0000259" key="5">
    <source>
        <dbReference type="Pfam" id="PF02836"/>
    </source>
</evidence>
<accession>A0A6L6LWA0</accession>
<dbReference type="EMBL" id="WMZU01000044">
    <property type="protein sequence ID" value="MTS28997.1"/>
    <property type="molecule type" value="Genomic_DNA"/>
</dbReference>
<dbReference type="PRINTS" id="PR00132">
    <property type="entry name" value="GLHYDRLASE2"/>
</dbReference>
<dbReference type="InterPro" id="IPR051913">
    <property type="entry name" value="GH2_Domain-Containing"/>
</dbReference>
<dbReference type="Gene3D" id="2.60.40.10">
    <property type="entry name" value="Immunoglobulins"/>
    <property type="match status" value="2"/>
</dbReference>
<evidence type="ECO:0000313" key="7">
    <source>
        <dbReference type="EMBL" id="MTS28997.1"/>
    </source>
</evidence>
<dbReference type="Gene3D" id="2.60.120.260">
    <property type="entry name" value="Galactose-binding domain-like"/>
    <property type="match status" value="1"/>
</dbReference>
<dbReference type="SUPFAM" id="SSF49303">
    <property type="entry name" value="beta-Galactosidase/glucuronidase domain"/>
    <property type="match status" value="1"/>
</dbReference>
<dbReference type="Gene3D" id="3.20.20.80">
    <property type="entry name" value="Glycosidases"/>
    <property type="match status" value="1"/>
</dbReference>
<evidence type="ECO:0000259" key="4">
    <source>
        <dbReference type="Pfam" id="PF00703"/>
    </source>
</evidence>
<reference evidence="7 8" key="1">
    <citation type="journal article" date="2019" name="Nat. Med.">
        <title>A library of human gut bacterial isolates paired with longitudinal multiomics data enables mechanistic microbiome research.</title>
        <authorList>
            <person name="Poyet M."/>
            <person name="Groussin M."/>
            <person name="Gibbons S.M."/>
            <person name="Avila-Pacheco J."/>
            <person name="Jiang X."/>
            <person name="Kearney S.M."/>
            <person name="Perrotta A.R."/>
            <person name="Berdy B."/>
            <person name="Zhao S."/>
            <person name="Lieberman T.D."/>
            <person name="Swanson P.K."/>
            <person name="Smith M."/>
            <person name="Roesemann S."/>
            <person name="Alexander J.E."/>
            <person name="Rich S.A."/>
            <person name="Livny J."/>
            <person name="Vlamakis H."/>
            <person name="Clish C."/>
            <person name="Bullock K."/>
            <person name="Deik A."/>
            <person name="Scott J."/>
            <person name="Pierce K.A."/>
            <person name="Xavier R.J."/>
            <person name="Alm E.J."/>
        </authorList>
    </citation>
    <scope>NUCLEOTIDE SEQUENCE [LARGE SCALE GENOMIC DNA]</scope>
    <source>
        <strain evidence="7 8">BIOML-A4</strain>
    </source>
</reference>
<feature type="domain" description="Glycosyl hydrolases family 2 sugar binding" evidence="6">
    <location>
        <begin position="49"/>
        <end position="150"/>
    </location>
</feature>
<feature type="domain" description="Glycoside hydrolase family 2 catalytic" evidence="5">
    <location>
        <begin position="259"/>
        <end position="546"/>
    </location>
</feature>
<dbReference type="InterPro" id="IPR008979">
    <property type="entry name" value="Galactose-bd-like_sf"/>
</dbReference>
<evidence type="ECO:0000256" key="3">
    <source>
        <dbReference type="ARBA" id="ARBA00023295"/>
    </source>
</evidence>
<evidence type="ECO:0000256" key="1">
    <source>
        <dbReference type="ARBA" id="ARBA00007401"/>
    </source>
</evidence>
<dbReference type="PANTHER" id="PTHR42732:SF1">
    <property type="entry name" value="BETA-MANNOSIDASE"/>
    <property type="match status" value="1"/>
</dbReference>
<keyword evidence="3" id="KW-0326">Glycosidase</keyword>
<dbReference type="InterPro" id="IPR013783">
    <property type="entry name" value="Ig-like_fold"/>
</dbReference>
<gene>
    <name evidence="7" type="ORF">GMD59_17155</name>
</gene>
<comment type="similarity">
    <text evidence="1">Belongs to the glycosyl hydrolase 2 family.</text>
</comment>
<dbReference type="AlphaFoldDB" id="A0A6L6LWA0"/>
<dbReference type="InterPro" id="IPR006101">
    <property type="entry name" value="Glyco_hydro_2"/>
</dbReference>
<dbReference type="Pfam" id="PF02837">
    <property type="entry name" value="Glyco_hydro_2_N"/>
    <property type="match status" value="1"/>
</dbReference>
<dbReference type="Pfam" id="PF00703">
    <property type="entry name" value="Glyco_hydro_2"/>
    <property type="match status" value="1"/>
</dbReference>
<evidence type="ECO:0000259" key="6">
    <source>
        <dbReference type="Pfam" id="PF02837"/>
    </source>
</evidence>
<dbReference type="RefSeq" id="WP_172726366.1">
    <property type="nucleotide sequence ID" value="NZ_WMZN01000048.1"/>
</dbReference>